<dbReference type="Pfam" id="PF04359">
    <property type="entry name" value="DUF493"/>
    <property type="match status" value="1"/>
</dbReference>
<evidence type="ECO:0000313" key="2">
    <source>
        <dbReference type="Proteomes" id="UP000824150"/>
    </source>
</evidence>
<dbReference type="Proteomes" id="UP000824150">
    <property type="component" value="Unassembled WGS sequence"/>
</dbReference>
<comment type="caution">
    <text evidence="1">The sequence shown here is derived from an EMBL/GenBank/DDBJ whole genome shotgun (WGS) entry which is preliminary data.</text>
</comment>
<dbReference type="Gene3D" id="3.30.70.260">
    <property type="match status" value="1"/>
</dbReference>
<dbReference type="SUPFAM" id="SSF117991">
    <property type="entry name" value="YbeD/HP0495-like"/>
    <property type="match status" value="1"/>
</dbReference>
<sequence length="98" mass="10816">MPTILENQPKGFKELLQFPATLDLRIIIDALELDGLTKLQQHLTTLAGKQDYAVQGEPRVSSNGKYISYTIRVTVDSADTLNGIYKGLGTLAFVKHVL</sequence>
<evidence type="ECO:0000313" key="1">
    <source>
        <dbReference type="EMBL" id="MBU3827506.1"/>
    </source>
</evidence>
<dbReference type="InterPro" id="IPR027471">
    <property type="entry name" value="YbeD-like_sf"/>
</dbReference>
<accession>A0A9E2KQ25</accession>
<protein>
    <submittedName>
        <fullName evidence="1">DUF493 domain-containing protein</fullName>
    </submittedName>
</protein>
<name>A0A9E2KQ25_9GAMM</name>
<dbReference type="AlphaFoldDB" id="A0A9E2KQ25"/>
<gene>
    <name evidence="1" type="ORF">IAA31_08500</name>
</gene>
<proteinExistence type="predicted"/>
<reference evidence="1" key="2">
    <citation type="submission" date="2021-04" db="EMBL/GenBank/DDBJ databases">
        <authorList>
            <person name="Gilroy R."/>
        </authorList>
    </citation>
    <scope>NUCLEOTIDE SEQUENCE</scope>
    <source>
        <strain evidence="1">687</strain>
    </source>
</reference>
<reference evidence="1" key="1">
    <citation type="journal article" date="2021" name="PeerJ">
        <title>Extensive microbial diversity within the chicken gut microbiome revealed by metagenomics and culture.</title>
        <authorList>
            <person name="Gilroy R."/>
            <person name="Ravi A."/>
            <person name="Getino M."/>
            <person name="Pursley I."/>
            <person name="Horton D.L."/>
            <person name="Alikhan N.F."/>
            <person name="Baker D."/>
            <person name="Gharbi K."/>
            <person name="Hall N."/>
            <person name="Watson M."/>
            <person name="Adriaenssens E.M."/>
            <person name="Foster-Nyarko E."/>
            <person name="Jarju S."/>
            <person name="Secka A."/>
            <person name="Antonio M."/>
            <person name="Oren A."/>
            <person name="Chaudhuri R.R."/>
            <person name="La Ragione R."/>
            <person name="Hildebrand F."/>
            <person name="Pallen M.J."/>
        </authorList>
    </citation>
    <scope>NUCLEOTIDE SEQUENCE</scope>
    <source>
        <strain evidence="1">687</strain>
    </source>
</reference>
<dbReference type="InterPro" id="IPR007454">
    <property type="entry name" value="UPF0250_YbeD-like"/>
</dbReference>
<organism evidence="1 2">
    <name type="scientific">Candidatus Anaerobiospirillum merdipullorum</name>
    <dbReference type="NCBI Taxonomy" id="2838450"/>
    <lineage>
        <taxon>Bacteria</taxon>
        <taxon>Pseudomonadati</taxon>
        <taxon>Pseudomonadota</taxon>
        <taxon>Gammaproteobacteria</taxon>
        <taxon>Aeromonadales</taxon>
        <taxon>Succinivibrionaceae</taxon>
        <taxon>Anaerobiospirillum</taxon>
    </lineage>
</organism>
<dbReference type="EMBL" id="JAHLFG010000093">
    <property type="protein sequence ID" value="MBU3827506.1"/>
    <property type="molecule type" value="Genomic_DNA"/>
</dbReference>